<sequence length="90" mass="10117">MSGTITVLYYVTDYQTNNAKILQIVDASGLINSRSLNIPQKVFLKAFYLQDASCEFGLITFEKDDVILATGKFCVIEYVNEDDEKLPALK</sequence>
<evidence type="ECO:0000313" key="1">
    <source>
        <dbReference type="EMBL" id="CAG8666395.1"/>
    </source>
</evidence>
<evidence type="ECO:0000313" key="2">
    <source>
        <dbReference type="Proteomes" id="UP000789860"/>
    </source>
</evidence>
<gene>
    <name evidence="1" type="ORF">SCALOS_LOCUS9216</name>
</gene>
<protein>
    <submittedName>
        <fullName evidence="1">11379_t:CDS:1</fullName>
    </submittedName>
</protein>
<organism evidence="1 2">
    <name type="scientific">Scutellospora calospora</name>
    <dbReference type="NCBI Taxonomy" id="85575"/>
    <lineage>
        <taxon>Eukaryota</taxon>
        <taxon>Fungi</taxon>
        <taxon>Fungi incertae sedis</taxon>
        <taxon>Mucoromycota</taxon>
        <taxon>Glomeromycotina</taxon>
        <taxon>Glomeromycetes</taxon>
        <taxon>Diversisporales</taxon>
        <taxon>Gigasporaceae</taxon>
        <taxon>Scutellospora</taxon>
    </lineage>
</organism>
<feature type="non-terminal residue" evidence="1">
    <location>
        <position position="90"/>
    </location>
</feature>
<reference evidence="1" key="1">
    <citation type="submission" date="2021-06" db="EMBL/GenBank/DDBJ databases">
        <authorList>
            <person name="Kallberg Y."/>
            <person name="Tangrot J."/>
            <person name="Rosling A."/>
        </authorList>
    </citation>
    <scope>NUCLEOTIDE SEQUENCE</scope>
    <source>
        <strain evidence="1">AU212A</strain>
    </source>
</reference>
<dbReference type="EMBL" id="CAJVPM010027495">
    <property type="protein sequence ID" value="CAG8666395.1"/>
    <property type="molecule type" value="Genomic_DNA"/>
</dbReference>
<keyword evidence="2" id="KW-1185">Reference proteome</keyword>
<dbReference type="Proteomes" id="UP000789860">
    <property type="component" value="Unassembled WGS sequence"/>
</dbReference>
<name>A0ACA9NRM2_9GLOM</name>
<proteinExistence type="predicted"/>
<comment type="caution">
    <text evidence="1">The sequence shown here is derived from an EMBL/GenBank/DDBJ whole genome shotgun (WGS) entry which is preliminary data.</text>
</comment>
<accession>A0ACA9NRM2</accession>